<name>A0A9P8VVU2_9HYPO</name>
<dbReference type="Gene3D" id="3.40.50.1820">
    <property type="entry name" value="alpha/beta hydrolase"/>
    <property type="match status" value="1"/>
</dbReference>
<organism evidence="4 5">
    <name type="scientific">Thelonectria olida</name>
    <dbReference type="NCBI Taxonomy" id="1576542"/>
    <lineage>
        <taxon>Eukaryota</taxon>
        <taxon>Fungi</taxon>
        <taxon>Dikarya</taxon>
        <taxon>Ascomycota</taxon>
        <taxon>Pezizomycotina</taxon>
        <taxon>Sordariomycetes</taxon>
        <taxon>Hypocreomycetidae</taxon>
        <taxon>Hypocreales</taxon>
        <taxon>Nectriaceae</taxon>
        <taxon>Thelonectria</taxon>
    </lineage>
</organism>
<dbReference type="InterPro" id="IPR029058">
    <property type="entry name" value="AB_hydrolase_fold"/>
</dbReference>
<accession>A0A9P8VVU2</accession>
<dbReference type="AlphaFoldDB" id="A0A9P8VVU2"/>
<dbReference type="InterPro" id="IPR013595">
    <property type="entry name" value="Pept_S33_TAP-like_C"/>
</dbReference>
<protein>
    <submittedName>
        <fullName evidence="4">TAP-like protein-domain-containing protein</fullName>
    </submittedName>
</protein>
<comment type="similarity">
    <text evidence="1">Belongs to the peptidase S33 family.</text>
</comment>
<evidence type="ECO:0000256" key="1">
    <source>
        <dbReference type="ARBA" id="ARBA00010088"/>
    </source>
</evidence>
<dbReference type="OrthoDB" id="425534at2759"/>
<evidence type="ECO:0000313" key="4">
    <source>
        <dbReference type="EMBL" id="KAH6880366.1"/>
    </source>
</evidence>
<proteinExistence type="inferred from homology"/>
<evidence type="ECO:0000256" key="2">
    <source>
        <dbReference type="ARBA" id="ARBA00022801"/>
    </source>
</evidence>
<sequence>MFTEHTQKRINDSVYCTTLQVPLDYTDPNSEPLSLQLIKMNATNTPPKGSVLLNPGGPGASGIDFIADYGHEYREALGGKFDVVSFDPRWKTGRFISTPFVARDMLRVVDALKEDGLLRYWGLSYGATLGQTFAAISQNARTYYLGYSTFTTRNADDAVTEILRQCIKVGPKKCALADYAGSDTTPEKLSSALANALQDLLDEGTAKSLDNYLKIKELLFWDLYKPSLLLRAIKKIAFALNGDWKGFRKEFMKTPVKPGVNQNTLLGIACGDSSFRAGSPEELYAVIKMQARESMFADVTETQAWWCSHWKFEAAERYEGDFSNITTSFPIMFVNGPLDPVTPLSGAFETSIAFKGSRVLVQNGFGHGAMNHSSKCTRQAIQAYFEEGTLPKIGDVCEPDQLAYEYALSLETRQKHEAR</sequence>
<dbReference type="EMBL" id="JAGPYM010000026">
    <property type="protein sequence ID" value="KAH6880366.1"/>
    <property type="molecule type" value="Genomic_DNA"/>
</dbReference>
<dbReference type="InterPro" id="IPR051601">
    <property type="entry name" value="Serine_prot/Carboxylest_S33"/>
</dbReference>
<dbReference type="Pfam" id="PF08386">
    <property type="entry name" value="Abhydrolase_4"/>
    <property type="match status" value="1"/>
</dbReference>
<dbReference type="GO" id="GO:0016787">
    <property type="term" value="F:hydrolase activity"/>
    <property type="evidence" value="ECO:0007669"/>
    <property type="project" value="UniProtKB-KW"/>
</dbReference>
<comment type="caution">
    <text evidence="4">The sequence shown here is derived from an EMBL/GenBank/DDBJ whole genome shotgun (WGS) entry which is preliminary data.</text>
</comment>
<dbReference type="Proteomes" id="UP000777438">
    <property type="component" value="Unassembled WGS sequence"/>
</dbReference>
<feature type="domain" description="Peptidase S33 tripeptidyl aminopeptidase-like C-terminal" evidence="3">
    <location>
        <begin position="296"/>
        <end position="397"/>
    </location>
</feature>
<dbReference type="SUPFAM" id="SSF53474">
    <property type="entry name" value="alpha/beta-Hydrolases"/>
    <property type="match status" value="1"/>
</dbReference>
<reference evidence="4 5" key="1">
    <citation type="journal article" date="2021" name="Nat. Commun.">
        <title>Genetic determinants of endophytism in the Arabidopsis root mycobiome.</title>
        <authorList>
            <person name="Mesny F."/>
            <person name="Miyauchi S."/>
            <person name="Thiergart T."/>
            <person name="Pickel B."/>
            <person name="Atanasova L."/>
            <person name="Karlsson M."/>
            <person name="Huettel B."/>
            <person name="Barry K.W."/>
            <person name="Haridas S."/>
            <person name="Chen C."/>
            <person name="Bauer D."/>
            <person name="Andreopoulos W."/>
            <person name="Pangilinan J."/>
            <person name="LaButti K."/>
            <person name="Riley R."/>
            <person name="Lipzen A."/>
            <person name="Clum A."/>
            <person name="Drula E."/>
            <person name="Henrissat B."/>
            <person name="Kohler A."/>
            <person name="Grigoriev I.V."/>
            <person name="Martin F.M."/>
            <person name="Hacquard S."/>
        </authorList>
    </citation>
    <scope>NUCLEOTIDE SEQUENCE [LARGE SCALE GENOMIC DNA]</scope>
    <source>
        <strain evidence="4 5">MPI-CAGE-CH-0241</strain>
    </source>
</reference>
<dbReference type="PANTHER" id="PTHR43248:SF25">
    <property type="entry name" value="AB HYDROLASE-1 DOMAIN-CONTAINING PROTEIN-RELATED"/>
    <property type="match status" value="1"/>
</dbReference>
<evidence type="ECO:0000259" key="3">
    <source>
        <dbReference type="Pfam" id="PF08386"/>
    </source>
</evidence>
<keyword evidence="2" id="KW-0378">Hydrolase</keyword>
<keyword evidence="5" id="KW-1185">Reference proteome</keyword>
<evidence type="ECO:0000313" key="5">
    <source>
        <dbReference type="Proteomes" id="UP000777438"/>
    </source>
</evidence>
<gene>
    <name evidence="4" type="ORF">B0T10DRAFT_531841</name>
</gene>
<dbReference type="PANTHER" id="PTHR43248">
    <property type="entry name" value="2-SUCCINYL-6-HYDROXY-2,4-CYCLOHEXADIENE-1-CARBOXYLATE SYNTHASE"/>
    <property type="match status" value="1"/>
</dbReference>